<proteinExistence type="predicted"/>
<evidence type="ECO:0000256" key="1">
    <source>
        <dbReference type="SAM" id="MobiDB-lite"/>
    </source>
</evidence>
<reference evidence="3" key="1">
    <citation type="journal article" date="2017" name="Nat. Commun.">
        <title>The asparagus genome sheds light on the origin and evolution of a young Y chromosome.</title>
        <authorList>
            <person name="Harkess A."/>
            <person name="Zhou J."/>
            <person name="Xu C."/>
            <person name="Bowers J.E."/>
            <person name="Van der Hulst R."/>
            <person name="Ayyampalayam S."/>
            <person name="Mercati F."/>
            <person name="Riccardi P."/>
            <person name="McKain M.R."/>
            <person name="Kakrana A."/>
            <person name="Tang H."/>
            <person name="Ray J."/>
            <person name="Groenendijk J."/>
            <person name="Arikit S."/>
            <person name="Mathioni S.M."/>
            <person name="Nakano M."/>
            <person name="Shan H."/>
            <person name="Telgmann-Rauber A."/>
            <person name="Kanno A."/>
            <person name="Yue Z."/>
            <person name="Chen H."/>
            <person name="Li W."/>
            <person name="Chen Y."/>
            <person name="Xu X."/>
            <person name="Zhang Y."/>
            <person name="Luo S."/>
            <person name="Chen H."/>
            <person name="Gao J."/>
            <person name="Mao Z."/>
            <person name="Pires J.C."/>
            <person name="Luo M."/>
            <person name="Kudrna D."/>
            <person name="Wing R.A."/>
            <person name="Meyers B.C."/>
            <person name="Yi K."/>
            <person name="Kong H."/>
            <person name="Lavrijsen P."/>
            <person name="Sunseri F."/>
            <person name="Falavigna A."/>
            <person name="Ye Y."/>
            <person name="Leebens-Mack J.H."/>
            <person name="Chen G."/>
        </authorList>
    </citation>
    <scope>NUCLEOTIDE SEQUENCE [LARGE SCALE GENOMIC DNA]</scope>
    <source>
        <strain evidence="3">cv. DH0086</strain>
    </source>
</reference>
<evidence type="ECO:0000313" key="2">
    <source>
        <dbReference type="EMBL" id="ONK75470.1"/>
    </source>
</evidence>
<dbReference type="OMA" id="NSKRHPR"/>
<organism evidence="2 3">
    <name type="scientific">Asparagus officinalis</name>
    <name type="common">Garden asparagus</name>
    <dbReference type="NCBI Taxonomy" id="4686"/>
    <lineage>
        <taxon>Eukaryota</taxon>
        <taxon>Viridiplantae</taxon>
        <taxon>Streptophyta</taxon>
        <taxon>Embryophyta</taxon>
        <taxon>Tracheophyta</taxon>
        <taxon>Spermatophyta</taxon>
        <taxon>Magnoliopsida</taxon>
        <taxon>Liliopsida</taxon>
        <taxon>Asparagales</taxon>
        <taxon>Asparagaceae</taxon>
        <taxon>Asparagoideae</taxon>
        <taxon>Asparagus</taxon>
    </lineage>
</organism>
<feature type="region of interest" description="Disordered" evidence="1">
    <location>
        <begin position="16"/>
        <end position="79"/>
    </location>
</feature>
<sequence length="153" mass="17790">MGKTVTTLFSFFKKKGTEASQDIVSPSEETEELVSPPVVVKRPVVDSSQLNRPKKKQRGDIDINNLERDPGLRPHISSYHGDVKDEVRRAYLAMGPYKFKMEEYPLNDDPNPRRFVFDWFALFPDWLEYSPDKRCFILLALFSFSHTKGSQRF</sequence>
<feature type="compositionally biased region" description="Basic and acidic residues" evidence="1">
    <location>
        <begin position="58"/>
        <end position="72"/>
    </location>
</feature>
<dbReference type="EMBL" id="CM007383">
    <property type="protein sequence ID" value="ONK75470.1"/>
    <property type="molecule type" value="Genomic_DNA"/>
</dbReference>
<dbReference type="Gramene" id="ONK75470">
    <property type="protein sequence ID" value="ONK75470"/>
    <property type="gene ID" value="A4U43_C03F17170"/>
</dbReference>
<accession>A0A5P1FFY9</accession>
<dbReference type="Proteomes" id="UP000243459">
    <property type="component" value="Chromosome 3"/>
</dbReference>
<evidence type="ECO:0000313" key="3">
    <source>
        <dbReference type="Proteomes" id="UP000243459"/>
    </source>
</evidence>
<keyword evidence="3" id="KW-1185">Reference proteome</keyword>
<name>A0A5P1FFY9_ASPOF</name>
<protein>
    <submittedName>
        <fullName evidence="2">Uncharacterized protein</fullName>
    </submittedName>
</protein>
<dbReference type="AlphaFoldDB" id="A0A5P1FFY9"/>
<gene>
    <name evidence="2" type="ORF">A4U43_C03F17170</name>
</gene>
<feature type="compositionally biased region" description="Low complexity" evidence="1">
    <location>
        <begin position="34"/>
        <end position="48"/>
    </location>
</feature>